<dbReference type="EMBL" id="JBAMIC010000022">
    <property type="protein sequence ID" value="KAK7091902.1"/>
    <property type="molecule type" value="Genomic_DNA"/>
</dbReference>
<evidence type="ECO:0000256" key="3">
    <source>
        <dbReference type="SAM" id="MobiDB-lite"/>
    </source>
</evidence>
<dbReference type="AlphaFoldDB" id="A0AAN9ARX8"/>
<evidence type="ECO:0000313" key="6">
    <source>
        <dbReference type="Proteomes" id="UP001374579"/>
    </source>
</evidence>
<organism evidence="5 6">
    <name type="scientific">Littorina saxatilis</name>
    <dbReference type="NCBI Taxonomy" id="31220"/>
    <lineage>
        <taxon>Eukaryota</taxon>
        <taxon>Metazoa</taxon>
        <taxon>Spiralia</taxon>
        <taxon>Lophotrochozoa</taxon>
        <taxon>Mollusca</taxon>
        <taxon>Gastropoda</taxon>
        <taxon>Caenogastropoda</taxon>
        <taxon>Littorinimorpha</taxon>
        <taxon>Littorinoidea</taxon>
        <taxon>Littorinidae</taxon>
        <taxon>Littorina</taxon>
    </lineage>
</organism>
<feature type="compositionally biased region" description="Basic and acidic residues" evidence="3">
    <location>
        <begin position="168"/>
        <end position="180"/>
    </location>
</feature>
<dbReference type="GO" id="GO:0045719">
    <property type="term" value="P:negative regulation of glycogen biosynthetic process"/>
    <property type="evidence" value="ECO:0007669"/>
    <property type="project" value="TreeGrafter"/>
</dbReference>
<feature type="compositionally biased region" description="Basic and acidic residues" evidence="3">
    <location>
        <begin position="188"/>
        <end position="207"/>
    </location>
</feature>
<reference evidence="5 6" key="1">
    <citation type="submission" date="2024-02" db="EMBL/GenBank/DDBJ databases">
        <title>Chromosome-scale genome assembly of the rough periwinkle Littorina saxatilis.</title>
        <authorList>
            <person name="De Jode A."/>
            <person name="Faria R."/>
            <person name="Formenti G."/>
            <person name="Sims Y."/>
            <person name="Smith T.P."/>
            <person name="Tracey A."/>
            <person name="Wood J.M.D."/>
            <person name="Zagrodzka Z.B."/>
            <person name="Johannesson K."/>
            <person name="Butlin R.K."/>
            <person name="Leder E.H."/>
        </authorList>
    </citation>
    <scope>NUCLEOTIDE SEQUENCE [LARGE SCALE GENOMIC DNA]</scope>
    <source>
        <strain evidence="5">Snail1</strain>
        <tissue evidence="5">Muscle</tissue>
    </source>
</reference>
<dbReference type="FunFam" id="1.10.510.10:FF:000351">
    <property type="entry name" value="PAS domain-containing serine/threonine-protein kinase"/>
    <property type="match status" value="1"/>
</dbReference>
<comment type="caution">
    <text evidence="5">The sequence shown here is derived from an EMBL/GenBank/DDBJ whole genome shotgun (WGS) entry which is preliminary data.</text>
</comment>
<feature type="region of interest" description="Disordered" evidence="3">
    <location>
        <begin position="162"/>
        <end position="225"/>
    </location>
</feature>
<dbReference type="GO" id="GO:0035556">
    <property type="term" value="P:intracellular signal transduction"/>
    <property type="evidence" value="ECO:0007669"/>
    <property type="project" value="TreeGrafter"/>
</dbReference>
<accession>A0AAN9ARX8</accession>
<dbReference type="InterPro" id="IPR008271">
    <property type="entry name" value="Ser/Thr_kinase_AS"/>
</dbReference>
<feature type="domain" description="Protein kinase" evidence="4">
    <location>
        <begin position="1"/>
        <end position="140"/>
    </location>
</feature>
<dbReference type="PANTHER" id="PTHR24346:SF51">
    <property type="entry name" value="PAS DOMAIN-CONTAINING SERINE_THREONINE-PROTEIN KINASE"/>
    <property type="match status" value="1"/>
</dbReference>
<name>A0AAN9ARX8_9CAEN</name>
<dbReference type="GO" id="GO:0005829">
    <property type="term" value="C:cytosol"/>
    <property type="evidence" value="ECO:0007669"/>
    <property type="project" value="TreeGrafter"/>
</dbReference>
<dbReference type="GO" id="GO:0005634">
    <property type="term" value="C:nucleus"/>
    <property type="evidence" value="ECO:0007669"/>
    <property type="project" value="TreeGrafter"/>
</dbReference>
<dbReference type="InterPro" id="IPR000719">
    <property type="entry name" value="Prot_kinase_dom"/>
</dbReference>
<dbReference type="SMART" id="SM00220">
    <property type="entry name" value="S_TKc"/>
    <property type="match status" value="1"/>
</dbReference>
<dbReference type="GO" id="GO:0005524">
    <property type="term" value="F:ATP binding"/>
    <property type="evidence" value="ECO:0007669"/>
    <property type="project" value="UniProtKB-KW"/>
</dbReference>
<dbReference type="Gene3D" id="1.10.510.10">
    <property type="entry name" value="Transferase(Phosphotransferase) domain 1"/>
    <property type="match status" value="1"/>
</dbReference>
<evidence type="ECO:0000256" key="1">
    <source>
        <dbReference type="ARBA" id="ARBA00022741"/>
    </source>
</evidence>
<dbReference type="PROSITE" id="PS50011">
    <property type="entry name" value="PROTEIN_KINASE_DOM"/>
    <property type="match status" value="1"/>
</dbReference>
<dbReference type="Pfam" id="PF00069">
    <property type="entry name" value="Pkinase"/>
    <property type="match status" value="1"/>
</dbReference>
<keyword evidence="1" id="KW-0547">Nucleotide-binding</keyword>
<dbReference type="SUPFAM" id="SSF56112">
    <property type="entry name" value="Protein kinase-like (PK-like)"/>
    <property type="match status" value="1"/>
</dbReference>
<evidence type="ECO:0000313" key="5">
    <source>
        <dbReference type="EMBL" id="KAK7091902.1"/>
    </source>
</evidence>
<dbReference type="PANTHER" id="PTHR24346">
    <property type="entry name" value="MAP/MICROTUBULE AFFINITY-REGULATING KINASE"/>
    <property type="match status" value="1"/>
</dbReference>
<dbReference type="InterPro" id="IPR011009">
    <property type="entry name" value="Kinase-like_dom_sf"/>
</dbReference>
<dbReference type="Proteomes" id="UP001374579">
    <property type="component" value="Unassembled WGS sequence"/>
</dbReference>
<sequence length="249" mass="28121">MVSGVSYLHSQNIVHRDIKDENIIINEHFNIKLIDFGAAAYMLPGKVFGTFCGTIEYCSPEVLMGNKYRGPELELWSMGITLYTLIFGENPFFNVEETLEGVLKPPTQVSRALMFLITWLLHPDPLCRATIGDVERNAWVNQTVDASQYQWDRVLPNTEFHGNTACDNRQDTPEHKDSGDSRVNLTPKRNDSLSDTSDHSGHAEKEINSSPGSLHHNRTSCKASRDRIEDVVTGFNRLLQMHDSLDSDN</sequence>
<evidence type="ECO:0000259" key="4">
    <source>
        <dbReference type="PROSITE" id="PS50011"/>
    </source>
</evidence>
<keyword evidence="2" id="KW-0067">ATP-binding</keyword>
<proteinExistence type="predicted"/>
<evidence type="ECO:0000256" key="2">
    <source>
        <dbReference type="ARBA" id="ARBA00022840"/>
    </source>
</evidence>
<dbReference type="PROSITE" id="PS00108">
    <property type="entry name" value="PROTEIN_KINASE_ST"/>
    <property type="match status" value="1"/>
</dbReference>
<protein>
    <recommendedName>
        <fullName evidence="4">Protein kinase domain-containing protein</fullName>
    </recommendedName>
</protein>
<gene>
    <name evidence="5" type="ORF">V1264_009521</name>
</gene>
<dbReference type="GO" id="GO:0004674">
    <property type="term" value="F:protein serine/threonine kinase activity"/>
    <property type="evidence" value="ECO:0007669"/>
    <property type="project" value="TreeGrafter"/>
</dbReference>
<keyword evidence="6" id="KW-1185">Reference proteome</keyword>